<dbReference type="EMBL" id="UYRT01083297">
    <property type="protein sequence ID" value="VDN27242.1"/>
    <property type="molecule type" value="Genomic_DNA"/>
</dbReference>
<sequence>MDELATQPRSHPIQKHWPYGITGLSGVLDNVIVNLEQVFRQTLLMRRKIFLKCWNVHNEIAKRSLPKLSKISDLSHLIFEFFRTYHKLETRKESLI</sequence>
<evidence type="ECO:0000313" key="3">
    <source>
        <dbReference type="WBParaSite" id="GPUH_0001611801-mRNA-1"/>
    </source>
</evidence>
<accession>A0A183E555</accession>
<dbReference type="Proteomes" id="UP000271098">
    <property type="component" value="Unassembled WGS sequence"/>
</dbReference>
<reference evidence="3" key="1">
    <citation type="submission" date="2016-06" db="UniProtKB">
        <authorList>
            <consortium name="WormBaseParasite"/>
        </authorList>
    </citation>
    <scope>IDENTIFICATION</scope>
</reference>
<reference evidence="1 2" key="2">
    <citation type="submission" date="2018-11" db="EMBL/GenBank/DDBJ databases">
        <authorList>
            <consortium name="Pathogen Informatics"/>
        </authorList>
    </citation>
    <scope>NUCLEOTIDE SEQUENCE [LARGE SCALE GENOMIC DNA]</scope>
</reference>
<dbReference type="WBParaSite" id="GPUH_0001611801-mRNA-1">
    <property type="protein sequence ID" value="GPUH_0001611801-mRNA-1"/>
    <property type="gene ID" value="GPUH_0001611801"/>
</dbReference>
<organism evidence="3">
    <name type="scientific">Gongylonema pulchrum</name>
    <dbReference type="NCBI Taxonomy" id="637853"/>
    <lineage>
        <taxon>Eukaryota</taxon>
        <taxon>Metazoa</taxon>
        <taxon>Ecdysozoa</taxon>
        <taxon>Nematoda</taxon>
        <taxon>Chromadorea</taxon>
        <taxon>Rhabditida</taxon>
        <taxon>Spirurina</taxon>
        <taxon>Spiruromorpha</taxon>
        <taxon>Spiruroidea</taxon>
        <taxon>Gongylonematidae</taxon>
        <taxon>Gongylonema</taxon>
    </lineage>
</organism>
<name>A0A183E555_9BILA</name>
<keyword evidence="2" id="KW-1185">Reference proteome</keyword>
<gene>
    <name evidence="1" type="ORF">GPUH_LOCUS16096</name>
</gene>
<evidence type="ECO:0000313" key="2">
    <source>
        <dbReference type="Proteomes" id="UP000271098"/>
    </source>
</evidence>
<dbReference type="AlphaFoldDB" id="A0A183E555"/>
<protein>
    <submittedName>
        <fullName evidence="1 3">Uncharacterized protein</fullName>
    </submittedName>
</protein>
<evidence type="ECO:0000313" key="1">
    <source>
        <dbReference type="EMBL" id="VDN27242.1"/>
    </source>
</evidence>
<proteinExistence type="predicted"/>